<dbReference type="Proteomes" id="UP000009192">
    <property type="component" value="Unassembled WGS sequence"/>
</dbReference>
<accession>B4L6N4</accession>
<dbReference type="KEGG" id="dmo:Dmoj_GI16148"/>
<dbReference type="AlphaFoldDB" id="B4L6N4"/>
<sequence>MCNTIDINKQKLKFKGCCKMSNSEISKFYNLDVLTNAELASVGVARDSLIDDYRHLHELSQMRKQQQCKPKMPKLFVSKIKKPKFKSPRKPSKVFHYDLLNKFFRCMQSESVGFCRFMEQDLNIITDFQRDTKILLMSPREREFARYESYFDYLDTLYQNGDQDRVISIVAKVMINFHRDPNPVKLLPGFGRGYGPHYTRNRTAVVKHQSKLSNS</sequence>
<gene>
    <name evidence="1" type="primary">Dmoj\GI16148</name>
    <name evidence="1" type="ORF">Dmoj_GI16148</name>
</gene>
<reference evidence="1 2" key="1">
    <citation type="journal article" date="2007" name="Nature">
        <title>Evolution of genes and genomes on the Drosophila phylogeny.</title>
        <authorList>
            <consortium name="Drosophila 12 Genomes Consortium"/>
            <person name="Clark A.G."/>
            <person name="Eisen M.B."/>
            <person name="Smith D.R."/>
            <person name="Bergman C.M."/>
            <person name="Oliver B."/>
            <person name="Markow T.A."/>
            <person name="Kaufman T.C."/>
            <person name="Kellis M."/>
            <person name="Gelbart W."/>
            <person name="Iyer V.N."/>
            <person name="Pollard D.A."/>
            <person name="Sackton T.B."/>
            <person name="Larracuente A.M."/>
            <person name="Singh N.D."/>
            <person name="Abad J.P."/>
            <person name="Abt D.N."/>
            <person name="Adryan B."/>
            <person name="Aguade M."/>
            <person name="Akashi H."/>
            <person name="Anderson W.W."/>
            <person name="Aquadro C.F."/>
            <person name="Ardell D.H."/>
            <person name="Arguello R."/>
            <person name="Artieri C.G."/>
            <person name="Barbash D.A."/>
            <person name="Barker D."/>
            <person name="Barsanti P."/>
            <person name="Batterham P."/>
            <person name="Batzoglou S."/>
            <person name="Begun D."/>
            <person name="Bhutkar A."/>
            <person name="Blanco E."/>
            <person name="Bosak S.A."/>
            <person name="Bradley R.K."/>
            <person name="Brand A.D."/>
            <person name="Brent M.R."/>
            <person name="Brooks A.N."/>
            <person name="Brown R.H."/>
            <person name="Butlin R.K."/>
            <person name="Caggese C."/>
            <person name="Calvi B.R."/>
            <person name="Bernardo de Carvalho A."/>
            <person name="Caspi A."/>
            <person name="Castrezana S."/>
            <person name="Celniker S.E."/>
            <person name="Chang J.L."/>
            <person name="Chapple C."/>
            <person name="Chatterji S."/>
            <person name="Chinwalla A."/>
            <person name="Civetta A."/>
            <person name="Clifton S.W."/>
            <person name="Comeron J.M."/>
            <person name="Costello J.C."/>
            <person name="Coyne J.A."/>
            <person name="Daub J."/>
            <person name="David R.G."/>
            <person name="Delcher A.L."/>
            <person name="Delehaunty K."/>
            <person name="Do C.B."/>
            <person name="Ebling H."/>
            <person name="Edwards K."/>
            <person name="Eickbush T."/>
            <person name="Evans J.D."/>
            <person name="Filipski A."/>
            <person name="Findeiss S."/>
            <person name="Freyhult E."/>
            <person name="Fulton L."/>
            <person name="Fulton R."/>
            <person name="Garcia A.C."/>
            <person name="Gardiner A."/>
            <person name="Garfield D.A."/>
            <person name="Garvin B.E."/>
            <person name="Gibson G."/>
            <person name="Gilbert D."/>
            <person name="Gnerre S."/>
            <person name="Godfrey J."/>
            <person name="Good R."/>
            <person name="Gotea V."/>
            <person name="Gravely B."/>
            <person name="Greenberg A.J."/>
            <person name="Griffiths-Jones S."/>
            <person name="Gross S."/>
            <person name="Guigo R."/>
            <person name="Gustafson E.A."/>
            <person name="Haerty W."/>
            <person name="Hahn M.W."/>
            <person name="Halligan D.L."/>
            <person name="Halpern A.L."/>
            <person name="Halter G.M."/>
            <person name="Han M.V."/>
            <person name="Heger A."/>
            <person name="Hillier L."/>
            <person name="Hinrichs A.S."/>
            <person name="Holmes I."/>
            <person name="Hoskins R.A."/>
            <person name="Hubisz M.J."/>
            <person name="Hultmark D."/>
            <person name="Huntley M.A."/>
            <person name="Jaffe D.B."/>
            <person name="Jagadeeshan S."/>
            <person name="Jeck W.R."/>
            <person name="Johnson J."/>
            <person name="Jones C.D."/>
            <person name="Jordan W.C."/>
            <person name="Karpen G.H."/>
            <person name="Kataoka E."/>
            <person name="Keightley P.D."/>
            <person name="Kheradpour P."/>
            <person name="Kirkness E.F."/>
            <person name="Koerich L.B."/>
            <person name="Kristiansen K."/>
            <person name="Kudrna D."/>
            <person name="Kulathinal R.J."/>
            <person name="Kumar S."/>
            <person name="Kwok R."/>
            <person name="Lander E."/>
            <person name="Langley C.H."/>
            <person name="Lapoint R."/>
            <person name="Lazzaro B.P."/>
            <person name="Lee S.J."/>
            <person name="Levesque L."/>
            <person name="Li R."/>
            <person name="Lin C.F."/>
            <person name="Lin M.F."/>
            <person name="Lindblad-Toh K."/>
            <person name="Llopart A."/>
            <person name="Long M."/>
            <person name="Low L."/>
            <person name="Lozovsky E."/>
            <person name="Lu J."/>
            <person name="Luo M."/>
            <person name="Machado C.A."/>
            <person name="Makalowski W."/>
            <person name="Marzo M."/>
            <person name="Matsuda M."/>
            <person name="Matzkin L."/>
            <person name="McAllister B."/>
            <person name="McBride C.S."/>
            <person name="McKernan B."/>
            <person name="McKernan K."/>
            <person name="Mendez-Lago M."/>
            <person name="Minx P."/>
            <person name="Mollenhauer M.U."/>
            <person name="Montooth K."/>
            <person name="Mount S.M."/>
            <person name="Mu X."/>
            <person name="Myers E."/>
            <person name="Negre B."/>
            <person name="Newfeld S."/>
            <person name="Nielsen R."/>
            <person name="Noor M.A."/>
            <person name="O'Grady P."/>
            <person name="Pachter L."/>
            <person name="Papaceit M."/>
            <person name="Parisi M.J."/>
            <person name="Parisi M."/>
            <person name="Parts L."/>
            <person name="Pedersen J.S."/>
            <person name="Pesole G."/>
            <person name="Phillippy A.M."/>
            <person name="Ponting C.P."/>
            <person name="Pop M."/>
            <person name="Porcelli D."/>
            <person name="Powell J.R."/>
            <person name="Prohaska S."/>
            <person name="Pruitt K."/>
            <person name="Puig M."/>
            <person name="Quesneville H."/>
            <person name="Ram K.R."/>
            <person name="Rand D."/>
            <person name="Rasmussen M.D."/>
            <person name="Reed L.K."/>
            <person name="Reenan R."/>
            <person name="Reily A."/>
            <person name="Remington K.A."/>
            <person name="Rieger T.T."/>
            <person name="Ritchie M.G."/>
            <person name="Robin C."/>
            <person name="Rogers Y.H."/>
            <person name="Rohde C."/>
            <person name="Rozas J."/>
            <person name="Rubenfield M.J."/>
            <person name="Ruiz A."/>
            <person name="Russo S."/>
            <person name="Salzberg S.L."/>
            <person name="Sanchez-Gracia A."/>
            <person name="Saranga D.J."/>
            <person name="Sato H."/>
            <person name="Schaeffer S.W."/>
            <person name="Schatz M.C."/>
            <person name="Schlenke T."/>
            <person name="Schwartz R."/>
            <person name="Segarra C."/>
            <person name="Singh R.S."/>
            <person name="Sirot L."/>
            <person name="Sirota M."/>
            <person name="Sisneros N.B."/>
            <person name="Smith C.D."/>
            <person name="Smith T.F."/>
            <person name="Spieth J."/>
            <person name="Stage D.E."/>
            <person name="Stark A."/>
            <person name="Stephan W."/>
            <person name="Strausberg R.L."/>
            <person name="Strempel S."/>
            <person name="Sturgill D."/>
            <person name="Sutton G."/>
            <person name="Sutton G.G."/>
            <person name="Tao W."/>
            <person name="Teichmann S."/>
            <person name="Tobari Y.N."/>
            <person name="Tomimura Y."/>
            <person name="Tsolas J.M."/>
            <person name="Valente V.L."/>
            <person name="Venter E."/>
            <person name="Venter J.C."/>
            <person name="Vicario S."/>
            <person name="Vieira F.G."/>
            <person name="Vilella A.J."/>
            <person name="Villasante A."/>
            <person name="Walenz B."/>
            <person name="Wang J."/>
            <person name="Wasserman M."/>
            <person name="Watts T."/>
            <person name="Wilson D."/>
            <person name="Wilson R.K."/>
            <person name="Wing R.A."/>
            <person name="Wolfner M.F."/>
            <person name="Wong A."/>
            <person name="Wong G.K."/>
            <person name="Wu C.I."/>
            <person name="Wu G."/>
            <person name="Yamamoto D."/>
            <person name="Yang H.P."/>
            <person name="Yang S.P."/>
            <person name="Yorke J.A."/>
            <person name="Yoshida K."/>
            <person name="Zdobnov E."/>
            <person name="Zhang P."/>
            <person name="Zhang Y."/>
            <person name="Zimin A.V."/>
            <person name="Baldwin J."/>
            <person name="Abdouelleil A."/>
            <person name="Abdulkadir J."/>
            <person name="Abebe A."/>
            <person name="Abera B."/>
            <person name="Abreu J."/>
            <person name="Acer S.C."/>
            <person name="Aftuck L."/>
            <person name="Alexander A."/>
            <person name="An P."/>
            <person name="Anderson E."/>
            <person name="Anderson S."/>
            <person name="Arachi H."/>
            <person name="Azer M."/>
            <person name="Bachantsang P."/>
            <person name="Barry A."/>
            <person name="Bayul T."/>
            <person name="Berlin A."/>
            <person name="Bessette D."/>
            <person name="Bloom T."/>
            <person name="Blye J."/>
            <person name="Boguslavskiy L."/>
            <person name="Bonnet C."/>
            <person name="Boukhgalter B."/>
            <person name="Bourzgui I."/>
            <person name="Brown A."/>
            <person name="Cahill P."/>
            <person name="Channer S."/>
            <person name="Cheshatsang Y."/>
            <person name="Chuda L."/>
            <person name="Citroen M."/>
            <person name="Collymore A."/>
            <person name="Cooke P."/>
            <person name="Costello M."/>
            <person name="D'Aco K."/>
            <person name="Daza R."/>
            <person name="De Haan G."/>
            <person name="DeGray S."/>
            <person name="DeMaso C."/>
            <person name="Dhargay N."/>
            <person name="Dooley K."/>
            <person name="Dooley E."/>
            <person name="Doricent M."/>
            <person name="Dorje P."/>
            <person name="Dorjee K."/>
            <person name="Dupes A."/>
            <person name="Elong R."/>
            <person name="Falk J."/>
            <person name="Farina A."/>
            <person name="Faro S."/>
            <person name="Ferguson D."/>
            <person name="Fisher S."/>
            <person name="Foley C.D."/>
            <person name="Franke A."/>
            <person name="Friedrich D."/>
            <person name="Gadbois L."/>
            <person name="Gearin G."/>
            <person name="Gearin C.R."/>
            <person name="Giannoukos G."/>
            <person name="Goode T."/>
            <person name="Graham J."/>
            <person name="Grandbois E."/>
            <person name="Grewal S."/>
            <person name="Gyaltsen K."/>
            <person name="Hafez N."/>
            <person name="Hagos B."/>
            <person name="Hall J."/>
            <person name="Henson C."/>
            <person name="Hollinger A."/>
            <person name="Honan T."/>
            <person name="Huard M.D."/>
            <person name="Hughes L."/>
            <person name="Hurhula B."/>
            <person name="Husby M.E."/>
            <person name="Kamat A."/>
            <person name="Kanga B."/>
            <person name="Kashin S."/>
            <person name="Khazanovich D."/>
            <person name="Kisner P."/>
            <person name="Lance K."/>
            <person name="Lara M."/>
            <person name="Lee W."/>
            <person name="Lennon N."/>
            <person name="Letendre F."/>
            <person name="LeVine R."/>
            <person name="Lipovsky A."/>
            <person name="Liu X."/>
            <person name="Liu J."/>
            <person name="Liu S."/>
            <person name="Lokyitsang T."/>
            <person name="Lokyitsang Y."/>
            <person name="Lubonja R."/>
            <person name="Lui A."/>
            <person name="MacDonald P."/>
            <person name="Magnisalis V."/>
            <person name="Maru K."/>
            <person name="Matthews C."/>
            <person name="McCusker W."/>
            <person name="McDonough S."/>
            <person name="Mehta T."/>
            <person name="Meldrim J."/>
            <person name="Meneus L."/>
            <person name="Mihai O."/>
            <person name="Mihalev A."/>
            <person name="Mihova T."/>
            <person name="Mittelman R."/>
            <person name="Mlenga V."/>
            <person name="Montmayeur A."/>
            <person name="Mulrain L."/>
            <person name="Navidi A."/>
            <person name="Naylor J."/>
            <person name="Negash T."/>
            <person name="Nguyen T."/>
            <person name="Nguyen N."/>
            <person name="Nicol R."/>
            <person name="Norbu C."/>
            <person name="Norbu N."/>
            <person name="Novod N."/>
            <person name="O'Neill B."/>
            <person name="Osman S."/>
            <person name="Markiewicz E."/>
            <person name="Oyono O.L."/>
            <person name="Patti C."/>
            <person name="Phunkhang P."/>
            <person name="Pierre F."/>
            <person name="Priest M."/>
            <person name="Raghuraman S."/>
            <person name="Rege F."/>
            <person name="Reyes R."/>
            <person name="Rise C."/>
            <person name="Rogov P."/>
            <person name="Ross K."/>
            <person name="Ryan E."/>
            <person name="Settipalli S."/>
            <person name="Shea T."/>
            <person name="Sherpa N."/>
            <person name="Shi L."/>
            <person name="Shih D."/>
            <person name="Sparrow T."/>
            <person name="Spaulding J."/>
            <person name="Stalker J."/>
            <person name="Stange-Thomann N."/>
            <person name="Stavropoulos S."/>
            <person name="Stone C."/>
            <person name="Strader C."/>
            <person name="Tesfaye S."/>
            <person name="Thomson T."/>
            <person name="Thoulutsang Y."/>
            <person name="Thoulutsang D."/>
            <person name="Topham K."/>
            <person name="Topping I."/>
            <person name="Tsamla T."/>
            <person name="Vassiliev H."/>
            <person name="Vo A."/>
            <person name="Wangchuk T."/>
            <person name="Wangdi T."/>
            <person name="Weiand M."/>
            <person name="Wilkinson J."/>
            <person name="Wilson A."/>
            <person name="Yadav S."/>
            <person name="Young G."/>
            <person name="Yu Q."/>
            <person name="Zembek L."/>
            <person name="Zhong D."/>
            <person name="Zimmer A."/>
            <person name="Zwirko Z."/>
            <person name="Jaffe D.B."/>
            <person name="Alvarez P."/>
            <person name="Brockman W."/>
            <person name="Butler J."/>
            <person name="Chin C."/>
            <person name="Gnerre S."/>
            <person name="Grabherr M."/>
            <person name="Kleber M."/>
            <person name="Mauceli E."/>
            <person name="MacCallum I."/>
        </authorList>
    </citation>
    <scope>NUCLEOTIDE SEQUENCE [LARGE SCALE GENOMIC DNA]</scope>
    <source>
        <strain evidence="2">Tucson 15081-1352.22</strain>
    </source>
</reference>
<dbReference type="EMBL" id="CH933812">
    <property type="protein sequence ID" value="EDW06030.1"/>
    <property type="molecule type" value="Genomic_DNA"/>
</dbReference>
<organism evidence="1 2">
    <name type="scientific">Drosophila mojavensis</name>
    <name type="common">Fruit fly</name>
    <dbReference type="NCBI Taxonomy" id="7230"/>
    <lineage>
        <taxon>Eukaryota</taxon>
        <taxon>Metazoa</taxon>
        <taxon>Ecdysozoa</taxon>
        <taxon>Arthropoda</taxon>
        <taxon>Hexapoda</taxon>
        <taxon>Insecta</taxon>
        <taxon>Pterygota</taxon>
        <taxon>Neoptera</taxon>
        <taxon>Endopterygota</taxon>
        <taxon>Diptera</taxon>
        <taxon>Brachycera</taxon>
        <taxon>Muscomorpha</taxon>
        <taxon>Ephydroidea</taxon>
        <taxon>Drosophilidae</taxon>
        <taxon>Drosophila</taxon>
    </lineage>
</organism>
<dbReference type="eggNOG" id="ENOG502TBKF">
    <property type="taxonomic scope" value="Eukaryota"/>
</dbReference>
<keyword evidence="2" id="KW-1185">Reference proteome</keyword>
<evidence type="ECO:0000313" key="2">
    <source>
        <dbReference type="Proteomes" id="UP000009192"/>
    </source>
</evidence>
<dbReference type="InParanoid" id="B4L6N4"/>
<evidence type="ECO:0000313" key="1">
    <source>
        <dbReference type="EMBL" id="EDW06030.1"/>
    </source>
</evidence>
<dbReference type="OrthoDB" id="7862001at2759"/>
<dbReference type="PhylomeDB" id="B4L6N4"/>
<dbReference type="HOGENOM" id="CLU_103915_0_0_1"/>
<protein>
    <submittedName>
        <fullName evidence="1">Uncharacterized protein</fullName>
    </submittedName>
</protein>
<dbReference type="OMA" id="NKFFRCM"/>
<proteinExistence type="predicted"/>
<name>B4L6N4_DROMO</name>